<dbReference type="GO" id="GO:0009228">
    <property type="term" value="P:thiamine biosynthetic process"/>
    <property type="evidence" value="ECO:0007669"/>
    <property type="project" value="UniProtKB-KW"/>
</dbReference>
<comment type="caution">
    <text evidence="4">The sequence shown here is derived from an EMBL/GenBank/DDBJ whole genome shotgun (WGS) entry which is preliminary data.</text>
</comment>
<dbReference type="Pfam" id="PF02581">
    <property type="entry name" value="TMP-TENI"/>
    <property type="match status" value="1"/>
</dbReference>
<dbReference type="CDD" id="cd00564">
    <property type="entry name" value="TMP_TenI"/>
    <property type="match status" value="1"/>
</dbReference>
<evidence type="ECO:0000256" key="2">
    <source>
        <dbReference type="ARBA" id="ARBA00022977"/>
    </source>
</evidence>
<dbReference type="SUPFAM" id="SSF51391">
    <property type="entry name" value="Thiamin phosphate synthase"/>
    <property type="match status" value="1"/>
</dbReference>
<reference evidence="4 5" key="1">
    <citation type="submission" date="2015-04" db="EMBL/GenBank/DDBJ databases">
        <title>The draft genome sequence of Roseovarius sp.R12b.</title>
        <authorList>
            <person name="Li G."/>
            <person name="Lai Q."/>
            <person name="Shao Z."/>
            <person name="Yan P."/>
        </authorList>
    </citation>
    <scope>NUCLEOTIDE SEQUENCE [LARGE SCALE GENOMIC DNA]</scope>
    <source>
        <strain evidence="4 5">R12B</strain>
    </source>
</reference>
<dbReference type="EMBL" id="LAXJ01000001">
    <property type="protein sequence ID" value="KRS14903.1"/>
    <property type="molecule type" value="Genomic_DNA"/>
</dbReference>
<dbReference type="InterPro" id="IPR013785">
    <property type="entry name" value="Aldolase_TIM"/>
</dbReference>
<feature type="domain" description="Thiamine phosphate synthase/TenI" evidence="3">
    <location>
        <begin position="9"/>
        <end position="176"/>
    </location>
</feature>
<evidence type="ECO:0000256" key="1">
    <source>
        <dbReference type="ARBA" id="ARBA00004948"/>
    </source>
</evidence>
<evidence type="ECO:0000259" key="3">
    <source>
        <dbReference type="Pfam" id="PF02581"/>
    </source>
</evidence>
<dbReference type="STRING" id="1641875.XM53_00135"/>
<dbReference type="GO" id="GO:0004789">
    <property type="term" value="F:thiamine-phosphate diphosphorylase activity"/>
    <property type="evidence" value="ECO:0007669"/>
    <property type="project" value="TreeGrafter"/>
</dbReference>
<name>A0A0T5P194_9RHOB</name>
<dbReference type="PATRIC" id="fig|1641875.4.peg.28"/>
<comment type="pathway">
    <text evidence="1">Cofactor biosynthesis; thiamine diphosphate biosynthesis.</text>
</comment>
<organism evidence="4 5">
    <name type="scientific">Roseovarius atlanticus</name>
    <dbReference type="NCBI Taxonomy" id="1641875"/>
    <lineage>
        <taxon>Bacteria</taxon>
        <taxon>Pseudomonadati</taxon>
        <taxon>Pseudomonadota</taxon>
        <taxon>Alphaproteobacteria</taxon>
        <taxon>Rhodobacterales</taxon>
        <taxon>Roseobacteraceae</taxon>
        <taxon>Roseovarius</taxon>
    </lineage>
</organism>
<dbReference type="InterPro" id="IPR036206">
    <property type="entry name" value="ThiamineP_synth_sf"/>
</dbReference>
<evidence type="ECO:0000313" key="4">
    <source>
        <dbReference type="EMBL" id="KRS14903.1"/>
    </source>
</evidence>
<evidence type="ECO:0000313" key="5">
    <source>
        <dbReference type="Proteomes" id="UP000051295"/>
    </source>
</evidence>
<dbReference type="Proteomes" id="UP000051295">
    <property type="component" value="Unassembled WGS sequence"/>
</dbReference>
<keyword evidence="5" id="KW-1185">Reference proteome</keyword>
<dbReference type="GO" id="GO:0005737">
    <property type="term" value="C:cytoplasm"/>
    <property type="evidence" value="ECO:0007669"/>
    <property type="project" value="TreeGrafter"/>
</dbReference>
<dbReference type="PANTHER" id="PTHR20857">
    <property type="entry name" value="THIAMINE-PHOSPHATE PYROPHOSPHORYLASE"/>
    <property type="match status" value="1"/>
</dbReference>
<keyword evidence="2" id="KW-0784">Thiamine biosynthesis</keyword>
<sequence>MAEPEQPQIYLITPPEIELARFPSMLDRVLRDHEIACVRLALSTHDETALCRAADTCREVAHGHDVAIVIDTHFVLAERLGLDGVHLTDGSRTVRKARKELGPDAIVGAFCGTSRHDGMSAGEAGADYVSFGPAGVSALGDGSQAEAELFEWWSQVIEVPVVAEGALDASTVAQLSTMTDFFGIGDEIWRSDDPSAALGELVAAMR</sequence>
<dbReference type="AlphaFoldDB" id="A0A0T5P194"/>
<gene>
    <name evidence="4" type="ORF">XM53_00135</name>
</gene>
<accession>A0A0T5P194</accession>
<dbReference type="RefSeq" id="WP_057789153.1">
    <property type="nucleotide sequence ID" value="NZ_LAXJ01000001.1"/>
</dbReference>
<protein>
    <submittedName>
        <fullName evidence="4">Thiamine-phosphate pyrophosphorylase</fullName>
    </submittedName>
</protein>
<dbReference type="OrthoDB" id="7159061at2"/>
<dbReference type="Gene3D" id="3.20.20.70">
    <property type="entry name" value="Aldolase class I"/>
    <property type="match status" value="1"/>
</dbReference>
<dbReference type="PANTHER" id="PTHR20857:SF15">
    <property type="entry name" value="THIAMINE-PHOSPHATE SYNTHASE"/>
    <property type="match status" value="1"/>
</dbReference>
<dbReference type="InterPro" id="IPR022998">
    <property type="entry name" value="ThiamineP_synth_TenI"/>
</dbReference>
<proteinExistence type="predicted"/>